<protein>
    <submittedName>
        <fullName evidence="1">Uncharacterized protein</fullName>
    </submittedName>
</protein>
<gene>
    <name evidence="1" type="ORF">HHI36_005098</name>
</gene>
<accession>A0ABD2NT64</accession>
<evidence type="ECO:0000313" key="2">
    <source>
        <dbReference type="Proteomes" id="UP001516400"/>
    </source>
</evidence>
<feature type="non-terminal residue" evidence="1">
    <location>
        <position position="1"/>
    </location>
</feature>
<reference evidence="1 2" key="1">
    <citation type="journal article" date="2021" name="BMC Biol.">
        <title>Horizontally acquired antibacterial genes associated with adaptive radiation of ladybird beetles.</title>
        <authorList>
            <person name="Li H.S."/>
            <person name="Tang X.F."/>
            <person name="Huang Y.H."/>
            <person name="Xu Z.Y."/>
            <person name="Chen M.L."/>
            <person name="Du X.Y."/>
            <person name="Qiu B.Y."/>
            <person name="Chen P.T."/>
            <person name="Zhang W."/>
            <person name="Slipinski A."/>
            <person name="Escalona H.E."/>
            <person name="Waterhouse R.M."/>
            <person name="Zwick A."/>
            <person name="Pang H."/>
        </authorList>
    </citation>
    <scope>NUCLEOTIDE SEQUENCE [LARGE SCALE GENOMIC DNA]</scope>
    <source>
        <strain evidence="1">SYSU2018</strain>
    </source>
</reference>
<organism evidence="1 2">
    <name type="scientific">Cryptolaemus montrouzieri</name>
    <dbReference type="NCBI Taxonomy" id="559131"/>
    <lineage>
        <taxon>Eukaryota</taxon>
        <taxon>Metazoa</taxon>
        <taxon>Ecdysozoa</taxon>
        <taxon>Arthropoda</taxon>
        <taxon>Hexapoda</taxon>
        <taxon>Insecta</taxon>
        <taxon>Pterygota</taxon>
        <taxon>Neoptera</taxon>
        <taxon>Endopterygota</taxon>
        <taxon>Coleoptera</taxon>
        <taxon>Polyphaga</taxon>
        <taxon>Cucujiformia</taxon>
        <taxon>Coccinelloidea</taxon>
        <taxon>Coccinellidae</taxon>
        <taxon>Scymninae</taxon>
        <taxon>Scymnini</taxon>
        <taxon>Cryptolaemus</taxon>
    </lineage>
</organism>
<sequence length="89" mass="10060">ITVFEATRDSNCLDNALINFKYHHHRNFKSGVRDSGLSDSAVSIDVDSCRVNEDVTMRVSRPITTSGRLMFFDLISNSDWHLLIPMTTA</sequence>
<dbReference type="EMBL" id="JABFTP020000144">
    <property type="protein sequence ID" value="KAL3281893.1"/>
    <property type="molecule type" value="Genomic_DNA"/>
</dbReference>
<comment type="caution">
    <text evidence="1">The sequence shown here is derived from an EMBL/GenBank/DDBJ whole genome shotgun (WGS) entry which is preliminary data.</text>
</comment>
<keyword evidence="2" id="KW-1185">Reference proteome</keyword>
<proteinExistence type="predicted"/>
<dbReference type="Proteomes" id="UP001516400">
    <property type="component" value="Unassembled WGS sequence"/>
</dbReference>
<dbReference type="AlphaFoldDB" id="A0ABD2NT64"/>
<evidence type="ECO:0000313" key="1">
    <source>
        <dbReference type="EMBL" id="KAL3281893.1"/>
    </source>
</evidence>
<name>A0ABD2NT64_9CUCU</name>